<dbReference type="PANTHER" id="PTHR43903">
    <property type="entry name" value="NEUROLIGIN"/>
    <property type="match status" value="1"/>
</dbReference>
<evidence type="ECO:0000256" key="3">
    <source>
        <dbReference type="ARBA" id="ARBA00022801"/>
    </source>
</evidence>
<dbReference type="Pfam" id="PF00135">
    <property type="entry name" value="COesterase"/>
    <property type="match status" value="1"/>
</dbReference>
<comment type="similarity">
    <text evidence="1 5">Belongs to the type-B carboxylesterase/lipase family.</text>
</comment>
<keyword evidence="4" id="KW-0325">Glycoprotein</keyword>
<sequence>MITLSISVKLILLLPIILVIPLCVSIEVLQSNPSAANTSTTFPVAETANGRVRGKVLNLPNNKRVVTFLDIPYAEPPFGLRRFKAPVPKEPWSGILSATEFGSLCIQHKHFKIKDLISNKKQIKLIEARSPNQYRQSEDCLSLNIYVPEPVFESVTNPTMSTYTIPVMVYIHGGSYEISGGRFYPGEWLSSAGGVVVVTMNYRLGPLGFLSTKDRYSPGNYGMLDQILALKWVQENIQSFGGNPDNVTIFGNSAGGACVSLHMVSPLSKGLFSAAIAQSGSSVARWAIQRNPFRYASRLARSVDCPKSANTKNLMKCLRRVAANALARTTRMADALGIWFAPVVDGYFLPDYPEKLIQRGRYNMVPFMTGFTKDEVSIWMEHYEDPAEEQVTKEKLKEYLKNMLDPKADNSNNLEALVHAVHTEYVVRRHHSSGFNNSTQNATTANIHTLVQILGDAGLKAPCVKHVQLLANQNYTPVYLYEFTYSSSDDWISKDRPWLGAYHESEMYYILGYPQLAVKNAYRTLEDQAVSNLLVKLWSNFAKYGNPTPKHYDVQINFTWQPYTKDEPVYADLGEQAIVKISDHMSSMNFWINFVPLFTDYPLKNDRRVQCNLTVFVMTSSFLGLTSFLCITLILYACIQRRHRPGVVLKDPPTSV</sequence>
<evidence type="ECO:0000256" key="6">
    <source>
        <dbReference type="SAM" id="Phobius"/>
    </source>
</evidence>
<dbReference type="RefSeq" id="XP_013772240.1">
    <property type="nucleotide sequence ID" value="XM_013916786.2"/>
</dbReference>
<dbReference type="InterPro" id="IPR029058">
    <property type="entry name" value="AB_hydrolase_fold"/>
</dbReference>
<keyword evidence="5" id="KW-0732">Signal</keyword>
<dbReference type="Proteomes" id="UP000694941">
    <property type="component" value="Unplaced"/>
</dbReference>
<keyword evidence="6" id="KW-0472">Membrane</keyword>
<proteinExistence type="inferred from homology"/>
<dbReference type="SUPFAM" id="SSF53474">
    <property type="entry name" value="alpha/beta-Hydrolases"/>
    <property type="match status" value="1"/>
</dbReference>
<dbReference type="Gene3D" id="3.40.50.1820">
    <property type="entry name" value="alpha/beta hydrolase"/>
    <property type="match status" value="1"/>
</dbReference>
<keyword evidence="2" id="KW-0719">Serine esterase</keyword>
<feature type="domain" description="Carboxylesterase type B" evidence="7">
    <location>
        <begin position="43"/>
        <end position="591"/>
    </location>
</feature>
<evidence type="ECO:0000259" key="7">
    <source>
        <dbReference type="Pfam" id="PF00135"/>
    </source>
</evidence>
<keyword evidence="6" id="KW-1133">Transmembrane helix</keyword>
<name>A0ABM1B0F6_LIMPO</name>
<dbReference type="GeneID" id="106457375"/>
<keyword evidence="3 5" id="KW-0378">Hydrolase</keyword>
<feature type="transmembrane region" description="Helical" evidence="6">
    <location>
        <begin position="613"/>
        <end position="639"/>
    </location>
</feature>
<evidence type="ECO:0000313" key="9">
    <source>
        <dbReference type="RefSeq" id="XP_013772240.1"/>
    </source>
</evidence>
<evidence type="ECO:0000256" key="2">
    <source>
        <dbReference type="ARBA" id="ARBA00022487"/>
    </source>
</evidence>
<feature type="signal peptide" evidence="5">
    <location>
        <begin position="1"/>
        <end position="25"/>
    </location>
</feature>
<dbReference type="InterPro" id="IPR019826">
    <property type="entry name" value="Carboxylesterase_B_AS"/>
</dbReference>
<evidence type="ECO:0000256" key="5">
    <source>
        <dbReference type="RuleBase" id="RU361235"/>
    </source>
</evidence>
<evidence type="ECO:0000256" key="1">
    <source>
        <dbReference type="ARBA" id="ARBA00005964"/>
    </source>
</evidence>
<organism evidence="8 9">
    <name type="scientific">Limulus polyphemus</name>
    <name type="common">Atlantic horseshoe crab</name>
    <dbReference type="NCBI Taxonomy" id="6850"/>
    <lineage>
        <taxon>Eukaryota</taxon>
        <taxon>Metazoa</taxon>
        <taxon>Ecdysozoa</taxon>
        <taxon>Arthropoda</taxon>
        <taxon>Chelicerata</taxon>
        <taxon>Merostomata</taxon>
        <taxon>Xiphosura</taxon>
        <taxon>Limulidae</taxon>
        <taxon>Limulus</taxon>
    </lineage>
</organism>
<evidence type="ECO:0000313" key="8">
    <source>
        <dbReference type="Proteomes" id="UP000694941"/>
    </source>
</evidence>
<dbReference type="InterPro" id="IPR051093">
    <property type="entry name" value="Neuroligin/BSAL"/>
</dbReference>
<reference evidence="9" key="1">
    <citation type="submission" date="2025-08" db="UniProtKB">
        <authorList>
            <consortium name="RefSeq"/>
        </authorList>
    </citation>
    <scope>IDENTIFICATION</scope>
    <source>
        <tissue evidence="9">Muscle</tissue>
    </source>
</reference>
<keyword evidence="6" id="KW-0812">Transmembrane</keyword>
<gene>
    <name evidence="9" type="primary">LOC106457375</name>
</gene>
<protein>
    <recommendedName>
        <fullName evidence="5">Carboxylic ester hydrolase</fullName>
        <ecNumber evidence="5">3.1.1.-</ecNumber>
    </recommendedName>
</protein>
<dbReference type="PROSITE" id="PS00122">
    <property type="entry name" value="CARBOXYLESTERASE_B_1"/>
    <property type="match status" value="1"/>
</dbReference>
<dbReference type="EC" id="3.1.1.-" evidence="5"/>
<keyword evidence="8" id="KW-1185">Reference proteome</keyword>
<accession>A0ABM1B0F6</accession>
<dbReference type="InterPro" id="IPR002018">
    <property type="entry name" value="CarbesteraseB"/>
</dbReference>
<feature type="chain" id="PRO_5044967926" description="Carboxylic ester hydrolase" evidence="5">
    <location>
        <begin position="26"/>
        <end position="656"/>
    </location>
</feature>
<evidence type="ECO:0000256" key="4">
    <source>
        <dbReference type="ARBA" id="ARBA00023180"/>
    </source>
</evidence>